<proteinExistence type="predicted"/>
<feature type="domain" description="VOC" evidence="1">
    <location>
        <begin position="4"/>
        <end position="115"/>
    </location>
</feature>
<keyword evidence="3" id="KW-1185">Reference proteome</keyword>
<gene>
    <name evidence="2" type="ORF">ALQ29_03493</name>
</gene>
<comment type="caution">
    <text evidence="2">The sequence shown here is derived from an EMBL/GenBank/DDBJ whole genome shotgun (WGS) entry which is preliminary data.</text>
</comment>
<protein>
    <recommendedName>
        <fullName evidence="1">VOC domain-containing protein</fullName>
    </recommendedName>
</protein>
<evidence type="ECO:0000313" key="3">
    <source>
        <dbReference type="Proteomes" id="UP000276587"/>
    </source>
</evidence>
<dbReference type="InterPro" id="IPR050383">
    <property type="entry name" value="GlyoxalaseI/FosfomycinResist"/>
</dbReference>
<reference evidence="2 3" key="1">
    <citation type="submission" date="2018-08" db="EMBL/GenBank/DDBJ databases">
        <title>Recombination of ecologically and evolutionarily significant loci maintains genetic cohesion in the Pseudomonas syringae species complex.</title>
        <authorList>
            <person name="Dillon M."/>
            <person name="Thakur S."/>
            <person name="Almeida R.N.D."/>
            <person name="Weir B.S."/>
            <person name="Guttman D.S."/>
        </authorList>
    </citation>
    <scope>NUCLEOTIDE SEQUENCE [LARGE SCALE GENOMIC DNA]</scope>
    <source>
        <strain evidence="2 3">ICMP 3555</strain>
    </source>
</reference>
<accession>A0A3M3WKN8</accession>
<sequence>MLCGFNHLTLAVTDLDRSVRFYHELLQLQLDATWDTGAYLSLPGLWLCLSLDPLRDAKPAADYTHYAFTVAAADFTALVARLRAGDVQEWRDNRSEGASFYFLDPDGHKLEAHVGDLASRLQACRTKPYAGMKFYPKPWNVQNPSTSITLCLSRAHDPILAARRPCFRFYLRYYAWPRLVGCVRHRRRPWPACGCRVPVRAFAGGCGVVLDGIDRHRWRAGSGQQCV</sequence>
<dbReference type="NCBIfam" id="NF000496">
    <property type="entry name" value="Fos_GSH"/>
    <property type="match status" value="1"/>
</dbReference>
<dbReference type="SUPFAM" id="SSF54593">
    <property type="entry name" value="Glyoxalase/Bleomycin resistance protein/Dihydroxybiphenyl dioxygenase"/>
    <property type="match status" value="1"/>
</dbReference>
<dbReference type="PANTHER" id="PTHR21366:SF14">
    <property type="entry name" value="GLYOXALASE DOMAIN-CONTAINING PROTEIN 5"/>
    <property type="match status" value="1"/>
</dbReference>
<dbReference type="Proteomes" id="UP000276587">
    <property type="component" value="Unassembled WGS sequence"/>
</dbReference>
<dbReference type="InterPro" id="IPR004360">
    <property type="entry name" value="Glyas_Fos-R_dOase_dom"/>
</dbReference>
<organism evidence="2 3">
    <name type="scientific">Pseudomonas marginalis pv. marginalis</name>
    <dbReference type="NCBI Taxonomy" id="97473"/>
    <lineage>
        <taxon>Bacteria</taxon>
        <taxon>Pseudomonadati</taxon>
        <taxon>Pseudomonadota</taxon>
        <taxon>Gammaproteobacteria</taxon>
        <taxon>Pseudomonadales</taxon>
        <taxon>Pseudomonadaceae</taxon>
        <taxon>Pseudomonas</taxon>
    </lineage>
</organism>
<dbReference type="EMBL" id="RBQF01000106">
    <property type="protein sequence ID" value="RMP11396.1"/>
    <property type="molecule type" value="Genomic_DNA"/>
</dbReference>
<dbReference type="Pfam" id="PF00903">
    <property type="entry name" value="Glyoxalase"/>
    <property type="match status" value="1"/>
</dbReference>
<dbReference type="PROSITE" id="PS51819">
    <property type="entry name" value="VOC"/>
    <property type="match status" value="1"/>
</dbReference>
<dbReference type="Gene3D" id="3.10.180.10">
    <property type="entry name" value="2,3-Dihydroxybiphenyl 1,2-Dioxygenase, domain 1"/>
    <property type="match status" value="1"/>
</dbReference>
<dbReference type="InterPro" id="IPR037523">
    <property type="entry name" value="VOC_core"/>
</dbReference>
<dbReference type="CDD" id="cd07244">
    <property type="entry name" value="FosA"/>
    <property type="match status" value="1"/>
</dbReference>
<evidence type="ECO:0000259" key="1">
    <source>
        <dbReference type="PROSITE" id="PS51819"/>
    </source>
</evidence>
<dbReference type="InterPro" id="IPR029068">
    <property type="entry name" value="Glyas_Bleomycin-R_OHBP_Dase"/>
</dbReference>
<evidence type="ECO:0000313" key="2">
    <source>
        <dbReference type="EMBL" id="RMP11396.1"/>
    </source>
</evidence>
<name>A0A3M3WKN8_PSEMA</name>
<dbReference type="AlphaFoldDB" id="A0A3M3WKN8"/>
<dbReference type="PANTHER" id="PTHR21366">
    <property type="entry name" value="GLYOXALASE FAMILY PROTEIN"/>
    <property type="match status" value="1"/>
</dbReference>